<dbReference type="OrthoDB" id="2932133at2759"/>
<evidence type="ECO:0000313" key="3">
    <source>
        <dbReference type="Proteomes" id="UP000027073"/>
    </source>
</evidence>
<gene>
    <name evidence="2" type="ORF">PLEOSDRAFT_172001</name>
</gene>
<name>A0A067N3U4_PLEO1</name>
<dbReference type="AlphaFoldDB" id="A0A067N3U4"/>
<organism evidence="2 3">
    <name type="scientific">Pleurotus ostreatus (strain PC15)</name>
    <name type="common">Oyster mushroom</name>
    <dbReference type="NCBI Taxonomy" id="1137138"/>
    <lineage>
        <taxon>Eukaryota</taxon>
        <taxon>Fungi</taxon>
        <taxon>Dikarya</taxon>
        <taxon>Basidiomycota</taxon>
        <taxon>Agaricomycotina</taxon>
        <taxon>Agaricomycetes</taxon>
        <taxon>Agaricomycetidae</taxon>
        <taxon>Agaricales</taxon>
        <taxon>Pleurotineae</taxon>
        <taxon>Pleurotaceae</taxon>
        <taxon>Pleurotus</taxon>
    </lineage>
</organism>
<feature type="compositionally biased region" description="Polar residues" evidence="1">
    <location>
        <begin position="8"/>
        <end position="23"/>
    </location>
</feature>
<dbReference type="VEuPathDB" id="FungiDB:PLEOSDRAFT_172001"/>
<sequence length="327" mass="36792">MAKKKIISLSSKPAQSSSNTSQVPPALDEQPKKSTARELLEKAFNRLPAFRRLASRLGISEEEEEIVKDIETYIVAQKDEADKAKELNIRPARFDFDAEKLKEVAKGRAVSERFKLDLSFTRHGGLSAKEQLASIATVNYLFDSMYNAPGIDLSTLRAKFSPELKFPAGTQANSNTGAAYTFHGAADYVLFLVNNSVNLDDRDISDLKAALSLCAKRLVVVEVKSFETVFKPQHIAEAVAQAMTASYHSKWNQQFIMTDSTQWKFSVYRWEERTYYLSETLTVAKHGEEAILTVLDEWVWNADNTDSPFELWSFKPVEETPDVTTQG</sequence>
<evidence type="ECO:0000256" key="1">
    <source>
        <dbReference type="SAM" id="MobiDB-lite"/>
    </source>
</evidence>
<feature type="region of interest" description="Disordered" evidence="1">
    <location>
        <begin position="1"/>
        <end position="35"/>
    </location>
</feature>
<dbReference type="HOGENOM" id="CLU_088662_0_0_1"/>
<dbReference type="Proteomes" id="UP000027073">
    <property type="component" value="Unassembled WGS sequence"/>
</dbReference>
<dbReference type="EMBL" id="KL198014">
    <property type="protein sequence ID" value="KDQ22688.1"/>
    <property type="molecule type" value="Genomic_DNA"/>
</dbReference>
<reference evidence="3" key="1">
    <citation type="journal article" date="2014" name="Proc. Natl. Acad. Sci. U.S.A.">
        <title>Extensive sampling of basidiomycete genomes demonstrates inadequacy of the white-rot/brown-rot paradigm for wood decay fungi.</title>
        <authorList>
            <person name="Riley R."/>
            <person name="Salamov A.A."/>
            <person name="Brown D.W."/>
            <person name="Nagy L.G."/>
            <person name="Floudas D."/>
            <person name="Held B.W."/>
            <person name="Levasseur A."/>
            <person name="Lombard V."/>
            <person name="Morin E."/>
            <person name="Otillar R."/>
            <person name="Lindquist E.A."/>
            <person name="Sun H."/>
            <person name="LaButti K.M."/>
            <person name="Schmutz J."/>
            <person name="Jabbour D."/>
            <person name="Luo H."/>
            <person name="Baker S.E."/>
            <person name="Pisabarro A.G."/>
            <person name="Walton J.D."/>
            <person name="Blanchette R.A."/>
            <person name="Henrissat B."/>
            <person name="Martin F."/>
            <person name="Cullen D."/>
            <person name="Hibbett D.S."/>
            <person name="Grigoriev I.V."/>
        </authorList>
    </citation>
    <scope>NUCLEOTIDE SEQUENCE [LARGE SCALE GENOMIC DNA]</scope>
    <source>
        <strain evidence="3">PC15</strain>
    </source>
</reference>
<dbReference type="InParanoid" id="A0A067N3U4"/>
<evidence type="ECO:0000313" key="2">
    <source>
        <dbReference type="EMBL" id="KDQ22688.1"/>
    </source>
</evidence>
<accession>A0A067N3U4</accession>
<proteinExistence type="predicted"/>
<protein>
    <submittedName>
        <fullName evidence="2">Uncharacterized protein</fullName>
    </submittedName>
</protein>